<dbReference type="InterPro" id="IPR029058">
    <property type="entry name" value="AB_hydrolase_fold"/>
</dbReference>
<feature type="domain" description="AB hydrolase-1" evidence="4">
    <location>
        <begin position="66"/>
        <end position="345"/>
    </location>
</feature>
<dbReference type="InterPro" id="IPR000073">
    <property type="entry name" value="AB_hydrolase_1"/>
</dbReference>
<dbReference type="PANTHER" id="PTHR43329">
    <property type="entry name" value="EPOXIDE HYDROLASE"/>
    <property type="match status" value="1"/>
</dbReference>
<evidence type="ECO:0000313" key="6">
    <source>
        <dbReference type="Proteomes" id="UP000054097"/>
    </source>
</evidence>
<reference evidence="6" key="2">
    <citation type="submission" date="2015-01" db="EMBL/GenBank/DDBJ databases">
        <title>Evolutionary Origins and Diversification of the Mycorrhizal Mutualists.</title>
        <authorList>
            <consortium name="DOE Joint Genome Institute"/>
            <consortium name="Mycorrhizal Genomics Consortium"/>
            <person name="Kohler A."/>
            <person name="Kuo A."/>
            <person name="Nagy L.G."/>
            <person name="Floudas D."/>
            <person name="Copeland A."/>
            <person name="Barry K.W."/>
            <person name="Cichocki N."/>
            <person name="Veneault-Fourrey C."/>
            <person name="LaButti K."/>
            <person name="Lindquist E.A."/>
            <person name="Lipzen A."/>
            <person name="Lundell T."/>
            <person name="Morin E."/>
            <person name="Murat C."/>
            <person name="Riley R."/>
            <person name="Ohm R."/>
            <person name="Sun H."/>
            <person name="Tunlid A."/>
            <person name="Henrissat B."/>
            <person name="Grigoriev I.V."/>
            <person name="Hibbett D.S."/>
            <person name="Martin F."/>
        </authorList>
    </citation>
    <scope>NUCLEOTIDE SEQUENCE [LARGE SCALE GENOMIC DNA]</scope>
    <source>
        <strain evidence="6">MAFF 305830</strain>
    </source>
</reference>
<dbReference type="OrthoDB" id="408373at2759"/>
<evidence type="ECO:0000313" key="5">
    <source>
        <dbReference type="EMBL" id="KIM31619.1"/>
    </source>
</evidence>
<feature type="chain" id="PRO_5002161915" description="AB hydrolase-1 domain-containing protein" evidence="3">
    <location>
        <begin position="21"/>
        <end position="382"/>
    </location>
</feature>
<evidence type="ECO:0000259" key="4">
    <source>
        <dbReference type="Pfam" id="PF00561"/>
    </source>
</evidence>
<comment type="similarity">
    <text evidence="2">Belongs to the AB hydrolase superfamily. Epoxide hydrolase family.</text>
</comment>
<feature type="signal peptide" evidence="3">
    <location>
        <begin position="1"/>
        <end position="20"/>
    </location>
</feature>
<keyword evidence="6" id="KW-1185">Reference proteome</keyword>
<dbReference type="HOGENOM" id="CLU_020336_7_5_1"/>
<evidence type="ECO:0000256" key="2">
    <source>
        <dbReference type="ARBA" id="ARBA00038334"/>
    </source>
</evidence>
<dbReference type="EMBL" id="KN824281">
    <property type="protein sequence ID" value="KIM31619.1"/>
    <property type="molecule type" value="Genomic_DNA"/>
</dbReference>
<reference evidence="5 6" key="1">
    <citation type="submission" date="2014-04" db="EMBL/GenBank/DDBJ databases">
        <authorList>
            <consortium name="DOE Joint Genome Institute"/>
            <person name="Kuo A."/>
            <person name="Zuccaro A."/>
            <person name="Kohler A."/>
            <person name="Nagy L.G."/>
            <person name="Floudas D."/>
            <person name="Copeland A."/>
            <person name="Barry K.W."/>
            <person name="Cichocki N."/>
            <person name="Veneault-Fourrey C."/>
            <person name="LaButti K."/>
            <person name="Lindquist E.A."/>
            <person name="Lipzen A."/>
            <person name="Lundell T."/>
            <person name="Morin E."/>
            <person name="Murat C."/>
            <person name="Sun H."/>
            <person name="Tunlid A."/>
            <person name="Henrissat B."/>
            <person name="Grigoriev I.V."/>
            <person name="Hibbett D.S."/>
            <person name="Martin F."/>
            <person name="Nordberg H.P."/>
            <person name="Cantor M.N."/>
            <person name="Hua S.X."/>
        </authorList>
    </citation>
    <scope>NUCLEOTIDE SEQUENCE [LARGE SCALE GENOMIC DNA]</scope>
    <source>
        <strain evidence="5 6">MAFF 305830</strain>
    </source>
</reference>
<organism evidence="5 6">
    <name type="scientific">Serendipita vermifera MAFF 305830</name>
    <dbReference type="NCBI Taxonomy" id="933852"/>
    <lineage>
        <taxon>Eukaryota</taxon>
        <taxon>Fungi</taxon>
        <taxon>Dikarya</taxon>
        <taxon>Basidiomycota</taxon>
        <taxon>Agaricomycotina</taxon>
        <taxon>Agaricomycetes</taxon>
        <taxon>Sebacinales</taxon>
        <taxon>Serendipitaceae</taxon>
        <taxon>Serendipita</taxon>
    </lineage>
</organism>
<dbReference type="PRINTS" id="PR00412">
    <property type="entry name" value="EPOXHYDRLASE"/>
</dbReference>
<evidence type="ECO:0000256" key="3">
    <source>
        <dbReference type="SAM" id="SignalP"/>
    </source>
</evidence>
<dbReference type="SUPFAM" id="SSF53474">
    <property type="entry name" value="alpha/beta-Hydrolases"/>
    <property type="match status" value="1"/>
</dbReference>
<dbReference type="Proteomes" id="UP000054097">
    <property type="component" value="Unassembled WGS sequence"/>
</dbReference>
<keyword evidence="3" id="KW-0732">Signal</keyword>
<dbReference type="Gene3D" id="3.40.50.1820">
    <property type="entry name" value="alpha/beta hydrolase"/>
    <property type="match status" value="1"/>
</dbReference>
<dbReference type="GO" id="GO:0016787">
    <property type="term" value="F:hydrolase activity"/>
    <property type="evidence" value="ECO:0007669"/>
    <property type="project" value="UniProtKB-KW"/>
</dbReference>
<name>A0A0C3BHQ1_SERVB</name>
<sequence>MLTVQILLWISACSLALGLAENFNPRSYTKQKTSCPAIHRNGGQGEPREVSIDMSYVDLNPTANRTIVFVHGWSGLWAGWSNQILHFQDKYRLIVPDVRGFGDSTHPGDVQASGTHADIVGDLVCILKHAGISKAVCVGHDWGAQLCYEATRERPDIFEAVVGAAIPYIPAAGDRPLPIDQLKKTFPKLTYNMYFEKDTAGAVAELNQDIRRTLRATLRDVASPPPDKFLRSPTSFLKAYKHMETIPPIPFFTPEQEDYYVEEYQKQGYANTLQFYTKENKFRNWDFAHRQGNWTIPKPALSILPLRDPVADWPLAGLMLQSRKYLPYLTIRVLETAHWIHMEKPKEFNAILEDWLNDLDNKLLKAEQGEAEKDASRSKGEL</sequence>
<evidence type="ECO:0000256" key="1">
    <source>
        <dbReference type="ARBA" id="ARBA00022801"/>
    </source>
</evidence>
<gene>
    <name evidence="5" type="ORF">M408DRAFT_327107</name>
</gene>
<keyword evidence="1" id="KW-0378">Hydrolase</keyword>
<dbReference type="STRING" id="933852.A0A0C3BHQ1"/>
<proteinExistence type="inferred from homology"/>
<protein>
    <recommendedName>
        <fullName evidence="4">AB hydrolase-1 domain-containing protein</fullName>
    </recommendedName>
</protein>
<accession>A0A0C3BHQ1</accession>
<dbReference type="Pfam" id="PF00561">
    <property type="entry name" value="Abhydrolase_1"/>
    <property type="match status" value="1"/>
</dbReference>
<dbReference type="InterPro" id="IPR000639">
    <property type="entry name" value="Epox_hydrolase-like"/>
</dbReference>
<dbReference type="AlphaFoldDB" id="A0A0C3BHQ1"/>